<dbReference type="EMBL" id="BNJJ01000004">
    <property type="protein sequence ID" value="GHO83964.1"/>
    <property type="molecule type" value="Genomic_DNA"/>
</dbReference>
<comment type="caution">
    <text evidence="1">The sequence shown here is derived from an EMBL/GenBank/DDBJ whole genome shotgun (WGS) entry which is preliminary data.</text>
</comment>
<sequence length="279" mass="32656">MRSEREYMELAFMADTIGPSRGDESEQSFRNWVSRWGKLTIPTLQHIVTHTHDEREKRIALAAIGYAESDESLPFLEPYLHQGSFAERFMSAWSLWDSHRALAFSVLSQLLQVDLLAEKFDTSHLFWIFERYGHFLYALEQWRNPHVIPTLRYAFIYAWKMYQMLEEQRLTSSNDKDDKFMVEMFDDYLGTLAYKLGQFHVLGGLTGIDIDDDMRAKLIVLLTLGHFKEQTHTNLMDVSSIICLNTSHSIRSLVISALQERFGLQEAECQEYLDIYCKK</sequence>
<dbReference type="RefSeq" id="WP_201361589.1">
    <property type="nucleotide sequence ID" value="NZ_BNJJ01000004.1"/>
</dbReference>
<dbReference type="Proteomes" id="UP000635565">
    <property type="component" value="Unassembled WGS sequence"/>
</dbReference>
<evidence type="ECO:0000313" key="2">
    <source>
        <dbReference type="Proteomes" id="UP000635565"/>
    </source>
</evidence>
<name>A0ABQ3VDZ7_9CHLR</name>
<reference evidence="1 2" key="1">
    <citation type="journal article" date="2021" name="Int. J. Syst. Evol. Microbiol.">
        <title>Reticulibacter mediterranei gen. nov., sp. nov., within the new family Reticulibacteraceae fam. nov., and Ktedonospora formicarum gen. nov., sp. nov., Ktedonobacter robiniae sp. nov., Dictyobacter formicarum sp. nov. and Dictyobacter arantiisoli sp. nov., belonging to the class Ktedonobacteria.</title>
        <authorList>
            <person name="Yabe S."/>
            <person name="Zheng Y."/>
            <person name="Wang C.M."/>
            <person name="Sakai Y."/>
            <person name="Abe K."/>
            <person name="Yokota A."/>
            <person name="Donadio S."/>
            <person name="Cavaletti L."/>
            <person name="Monciardini P."/>
        </authorList>
    </citation>
    <scope>NUCLEOTIDE SEQUENCE [LARGE SCALE GENOMIC DNA]</scope>
    <source>
        <strain evidence="1 2">SOSP1-9</strain>
    </source>
</reference>
<keyword evidence="2" id="KW-1185">Reference proteome</keyword>
<protein>
    <recommendedName>
        <fullName evidence="3">DUF4020 domain-containing protein</fullName>
    </recommendedName>
</protein>
<accession>A0ABQ3VDZ7</accession>
<organism evidence="1 2">
    <name type="scientific">Dictyobacter formicarum</name>
    <dbReference type="NCBI Taxonomy" id="2778368"/>
    <lineage>
        <taxon>Bacteria</taxon>
        <taxon>Bacillati</taxon>
        <taxon>Chloroflexota</taxon>
        <taxon>Ktedonobacteria</taxon>
        <taxon>Ktedonobacterales</taxon>
        <taxon>Dictyobacteraceae</taxon>
        <taxon>Dictyobacter</taxon>
    </lineage>
</organism>
<evidence type="ECO:0008006" key="3">
    <source>
        <dbReference type="Google" id="ProtNLM"/>
    </source>
</evidence>
<gene>
    <name evidence="1" type="ORF">KSZ_19700</name>
</gene>
<proteinExistence type="predicted"/>
<evidence type="ECO:0000313" key="1">
    <source>
        <dbReference type="EMBL" id="GHO83964.1"/>
    </source>
</evidence>